<feature type="domain" description="Dilute" evidence="1">
    <location>
        <begin position="1"/>
        <end position="150"/>
    </location>
</feature>
<dbReference type="Proteomes" id="UP000479000">
    <property type="component" value="Unassembled WGS sequence"/>
</dbReference>
<dbReference type="SMART" id="SM01132">
    <property type="entry name" value="DIL"/>
    <property type="match status" value="1"/>
</dbReference>
<dbReference type="InterPro" id="IPR028842">
    <property type="entry name" value="Afadin"/>
</dbReference>
<dbReference type="PROSITE" id="PS51126">
    <property type="entry name" value="DILUTE"/>
    <property type="match status" value="1"/>
</dbReference>
<dbReference type="PANTHER" id="PTHR10398">
    <property type="entry name" value="AFADIN"/>
    <property type="match status" value="1"/>
</dbReference>
<evidence type="ECO:0000313" key="3">
    <source>
        <dbReference type="Proteomes" id="UP000479000"/>
    </source>
</evidence>
<sequence length="192" mass="21612">VLGVLSSAMNLLRWCRVNAALTIQLFSQLFYYINVWAFNRVVAPNSIYCSRIWGLRLKARLAQIEVWAERQGLELAADCHLARLMQAAHLLQVAENLADELARSDGREVRLEEDPELALSFLLPDDGYSCEVVRGVPPGLVDFIAPLQQAGLCRLTAQPTSNGLWTVYMGPVNSMVCKLKIEMFIMFEKLKN</sequence>
<accession>A0A6H5GSY4</accession>
<dbReference type="GO" id="GO:0050839">
    <property type="term" value="F:cell adhesion molecule binding"/>
    <property type="evidence" value="ECO:0007669"/>
    <property type="project" value="TreeGrafter"/>
</dbReference>
<dbReference type="AlphaFoldDB" id="A0A6H5GSY4"/>
<evidence type="ECO:0000259" key="1">
    <source>
        <dbReference type="PROSITE" id="PS51126"/>
    </source>
</evidence>
<dbReference type="InterPro" id="IPR002710">
    <property type="entry name" value="Dilute_dom"/>
</dbReference>
<keyword evidence="3" id="KW-1185">Reference proteome</keyword>
<reference evidence="2 3" key="1">
    <citation type="submission" date="2020-02" db="EMBL/GenBank/DDBJ databases">
        <authorList>
            <person name="Ferguson B K."/>
        </authorList>
    </citation>
    <scope>NUCLEOTIDE SEQUENCE [LARGE SCALE GENOMIC DNA]</scope>
</reference>
<proteinExistence type="predicted"/>
<dbReference type="OrthoDB" id="6260541at2759"/>
<name>A0A6H5GSY4_9HEMI</name>
<gene>
    <name evidence="2" type="ORF">NTEN_LOCUS11375</name>
</gene>
<feature type="non-terminal residue" evidence="2">
    <location>
        <position position="1"/>
    </location>
</feature>
<dbReference type="GO" id="GO:0032880">
    <property type="term" value="P:regulation of protein localization"/>
    <property type="evidence" value="ECO:0007669"/>
    <property type="project" value="TreeGrafter"/>
</dbReference>
<dbReference type="EMBL" id="CADCXU010016812">
    <property type="protein sequence ID" value="CAB0005898.1"/>
    <property type="molecule type" value="Genomic_DNA"/>
</dbReference>
<evidence type="ECO:0000313" key="2">
    <source>
        <dbReference type="EMBL" id="CAB0005898.1"/>
    </source>
</evidence>
<protein>
    <recommendedName>
        <fullName evidence="1">Dilute domain-containing protein</fullName>
    </recommendedName>
</protein>
<dbReference type="PANTHER" id="PTHR10398:SF2">
    <property type="entry name" value="AFADIN"/>
    <property type="match status" value="1"/>
</dbReference>
<dbReference type="GO" id="GO:0005912">
    <property type="term" value="C:adherens junction"/>
    <property type="evidence" value="ECO:0007669"/>
    <property type="project" value="TreeGrafter"/>
</dbReference>
<dbReference type="Pfam" id="PF01843">
    <property type="entry name" value="DIL"/>
    <property type="match status" value="1"/>
</dbReference>
<organism evidence="2 3">
    <name type="scientific">Nesidiocoris tenuis</name>
    <dbReference type="NCBI Taxonomy" id="355587"/>
    <lineage>
        <taxon>Eukaryota</taxon>
        <taxon>Metazoa</taxon>
        <taxon>Ecdysozoa</taxon>
        <taxon>Arthropoda</taxon>
        <taxon>Hexapoda</taxon>
        <taxon>Insecta</taxon>
        <taxon>Pterygota</taxon>
        <taxon>Neoptera</taxon>
        <taxon>Paraneoptera</taxon>
        <taxon>Hemiptera</taxon>
        <taxon>Heteroptera</taxon>
        <taxon>Panheteroptera</taxon>
        <taxon>Cimicomorpha</taxon>
        <taxon>Miridae</taxon>
        <taxon>Dicyphina</taxon>
        <taxon>Nesidiocoris</taxon>
    </lineage>
</organism>